<keyword evidence="3" id="KW-1185">Reference proteome</keyword>
<dbReference type="Gene3D" id="2.60.120.10">
    <property type="entry name" value="Jelly Rolls"/>
    <property type="match status" value="1"/>
</dbReference>
<reference evidence="2 3" key="1">
    <citation type="submission" date="2013-03" db="EMBL/GenBank/DDBJ databases">
        <title>The Genome Sequence of Enterococcus sulfureus ATCC_49903 (PacBio/Illumina hybrid assembly).</title>
        <authorList>
            <consortium name="The Broad Institute Genomics Platform"/>
            <consortium name="The Broad Institute Genome Sequencing Center for Infectious Disease"/>
            <person name="Earl A."/>
            <person name="Russ C."/>
            <person name="Gilmore M."/>
            <person name="Surin D."/>
            <person name="Walker B."/>
            <person name="Young S."/>
            <person name="Zeng Q."/>
            <person name="Gargeya S."/>
            <person name="Fitzgerald M."/>
            <person name="Haas B."/>
            <person name="Abouelleil A."/>
            <person name="Allen A.W."/>
            <person name="Alvarado L."/>
            <person name="Arachchi H.M."/>
            <person name="Berlin A.M."/>
            <person name="Chapman S.B."/>
            <person name="Gainer-Dewar J."/>
            <person name="Goldberg J."/>
            <person name="Griggs A."/>
            <person name="Gujja S."/>
            <person name="Hansen M."/>
            <person name="Howarth C."/>
            <person name="Imamovic A."/>
            <person name="Ireland A."/>
            <person name="Larimer J."/>
            <person name="McCowan C."/>
            <person name="Murphy C."/>
            <person name="Pearson M."/>
            <person name="Poon T.W."/>
            <person name="Priest M."/>
            <person name="Roberts A."/>
            <person name="Saif S."/>
            <person name="Shea T."/>
            <person name="Sisk P."/>
            <person name="Sykes S."/>
            <person name="Wortman J."/>
            <person name="Nusbaum C."/>
            <person name="Birren B."/>
        </authorList>
    </citation>
    <scope>NUCLEOTIDE SEQUENCE [LARGE SCALE GENOMIC DNA]</scope>
    <source>
        <strain evidence="2 3">ATCC 49903</strain>
    </source>
</reference>
<dbReference type="RefSeq" id="WP_016184859.1">
    <property type="nucleotide sequence ID" value="NZ_ASWO01000001.1"/>
</dbReference>
<accession>S0L7N6</accession>
<dbReference type="eggNOG" id="COG0664">
    <property type="taxonomic scope" value="Bacteria"/>
</dbReference>
<dbReference type="OrthoDB" id="581021at2"/>
<dbReference type="GO" id="GO:0003677">
    <property type="term" value="F:DNA binding"/>
    <property type="evidence" value="ECO:0007669"/>
    <property type="project" value="UniProtKB-KW"/>
</dbReference>
<dbReference type="EMBL" id="ASWO01000001">
    <property type="protein sequence ID" value="EOT87307.1"/>
    <property type="molecule type" value="Genomic_DNA"/>
</dbReference>
<dbReference type="PROSITE" id="PS50042">
    <property type="entry name" value="CNMP_BINDING_3"/>
    <property type="match status" value="1"/>
</dbReference>
<dbReference type="Proteomes" id="UP000015961">
    <property type="component" value="Unassembled WGS sequence"/>
</dbReference>
<dbReference type="AlphaFoldDB" id="S0L7N6"/>
<dbReference type="SMART" id="SM00100">
    <property type="entry name" value="cNMP"/>
    <property type="match status" value="1"/>
</dbReference>
<sequence>MKRTAFLAARETFGLTENPLFTPEILHQSSLMEFEAKEYIHRQGDEMTDLFYLVSGSAKILKTEANGKRTLIQFLTPHDFIGELGFIEAEISKEETKDVKARSKVICLAIPMAYAKSVLFEDPRFLQKIGQYIGRKLILRMDHFSVNQNFELRDRLIEFLLQHTVEGEIIEKQSEISEYLGVSYRHLAHTFKEFRELGIVSKNQTSYQVDHNALHAYKASRA</sequence>
<evidence type="ECO:0000313" key="2">
    <source>
        <dbReference type="EMBL" id="EOT87307.1"/>
    </source>
</evidence>
<evidence type="ECO:0000259" key="1">
    <source>
        <dbReference type="PROSITE" id="PS50042"/>
    </source>
</evidence>
<dbReference type="InterPro" id="IPR000595">
    <property type="entry name" value="cNMP-bd_dom"/>
</dbReference>
<dbReference type="STRING" id="1140003.OMY_00368"/>
<feature type="domain" description="Cyclic nucleotide-binding" evidence="1">
    <location>
        <begin position="34"/>
        <end position="136"/>
    </location>
</feature>
<comment type="caution">
    <text evidence="2">The sequence shown here is derived from an EMBL/GenBank/DDBJ whole genome shotgun (WGS) entry which is preliminary data.</text>
</comment>
<proteinExistence type="predicted"/>
<gene>
    <name evidence="2" type="ORF">I573_00363</name>
</gene>
<organism evidence="2 3">
    <name type="scientific">Enterococcus sulfureus ATCC 49903</name>
    <dbReference type="NCBI Taxonomy" id="1140003"/>
    <lineage>
        <taxon>Bacteria</taxon>
        <taxon>Bacillati</taxon>
        <taxon>Bacillota</taxon>
        <taxon>Bacilli</taxon>
        <taxon>Lactobacillales</taxon>
        <taxon>Enterococcaceae</taxon>
        <taxon>Enterococcus</taxon>
    </lineage>
</organism>
<protein>
    <recommendedName>
        <fullName evidence="1">Cyclic nucleotide-binding domain-containing protein</fullName>
    </recommendedName>
</protein>
<dbReference type="InterPro" id="IPR014710">
    <property type="entry name" value="RmlC-like_jellyroll"/>
</dbReference>
<dbReference type="SUPFAM" id="SSF51206">
    <property type="entry name" value="cAMP-binding domain-like"/>
    <property type="match status" value="1"/>
</dbReference>
<dbReference type="PATRIC" id="fig|1140003.3.peg.361"/>
<dbReference type="CDD" id="cd00038">
    <property type="entry name" value="CAP_ED"/>
    <property type="match status" value="1"/>
</dbReference>
<dbReference type="InterPro" id="IPR018490">
    <property type="entry name" value="cNMP-bd_dom_sf"/>
</dbReference>
<name>S0L7N6_9ENTE</name>
<dbReference type="Pfam" id="PF00027">
    <property type="entry name" value="cNMP_binding"/>
    <property type="match status" value="1"/>
</dbReference>
<evidence type="ECO:0000313" key="3">
    <source>
        <dbReference type="Proteomes" id="UP000015961"/>
    </source>
</evidence>
<dbReference type="GO" id="GO:0006355">
    <property type="term" value="P:regulation of DNA-templated transcription"/>
    <property type="evidence" value="ECO:0007669"/>
    <property type="project" value="InterPro"/>
</dbReference>